<accession>A0A5S6QCL7</accession>
<dbReference type="AlphaFoldDB" id="A0A5S6QCL7"/>
<sequence>MTRSRCGLTSWGAVEVAAVLRSRAGRKENARATTVCQRALQPIRYLLVVRELSAGQSSSLTIPKSHPRFGRSHCNRLLTSGKPVWQGNGVTRFPDNPANCNNPETMRQAIECLSTNRRGAT</sequence>
<organism evidence="1 2">
    <name type="scientific">Trichuris muris</name>
    <name type="common">Mouse whipworm</name>
    <dbReference type="NCBI Taxonomy" id="70415"/>
    <lineage>
        <taxon>Eukaryota</taxon>
        <taxon>Metazoa</taxon>
        <taxon>Ecdysozoa</taxon>
        <taxon>Nematoda</taxon>
        <taxon>Enoplea</taxon>
        <taxon>Dorylaimia</taxon>
        <taxon>Trichinellida</taxon>
        <taxon>Trichuridae</taxon>
        <taxon>Trichuris</taxon>
    </lineage>
</organism>
<evidence type="ECO:0000313" key="2">
    <source>
        <dbReference type="WBParaSite" id="TMUE_1000004934.1"/>
    </source>
</evidence>
<dbReference type="WBParaSite" id="TMUE_1000004934.1">
    <property type="protein sequence ID" value="TMUE_1000004934.1"/>
    <property type="gene ID" value="WBGene00293417"/>
</dbReference>
<evidence type="ECO:0000313" key="1">
    <source>
        <dbReference type="Proteomes" id="UP000046395"/>
    </source>
</evidence>
<keyword evidence="1" id="KW-1185">Reference proteome</keyword>
<name>A0A5S6QCL7_TRIMR</name>
<proteinExistence type="predicted"/>
<dbReference type="Proteomes" id="UP000046395">
    <property type="component" value="Unassembled WGS sequence"/>
</dbReference>
<reference evidence="2" key="1">
    <citation type="submission" date="2019-12" db="UniProtKB">
        <authorList>
            <consortium name="WormBaseParasite"/>
        </authorList>
    </citation>
    <scope>IDENTIFICATION</scope>
</reference>
<protein>
    <submittedName>
        <fullName evidence="2">Uncharacterized protein</fullName>
    </submittedName>
</protein>